<sequence>MIDEEKEDLDLNQLFASIRQRHKRLAYLQNDVPALVAQLNDENPTAAQAAEKQLCDFRDALFDQEDDCYFFLDGTILEPGIAIDLNQILKVENFTELQKTVFWTLQEFFCCYKLGEHLDQILEFGLYDIEDDNFEDSEEEDSEFQEPSEEDQDLVVQEASAVLLTLLSLKKENGRLSDSAQGLANDIIQKFNLDVNPIFPDEKRH</sequence>
<organism evidence="1 2">
    <name type="scientific">Parasutterella muris</name>
    <dbReference type="NCBI Taxonomy" id="2565572"/>
    <lineage>
        <taxon>Bacteria</taxon>
        <taxon>Pseudomonadati</taxon>
        <taxon>Pseudomonadota</taxon>
        <taxon>Betaproteobacteria</taxon>
        <taxon>Burkholderiales</taxon>
        <taxon>Sutterellaceae</taxon>
        <taxon>Parasutterella</taxon>
    </lineage>
</organism>
<evidence type="ECO:0000313" key="1">
    <source>
        <dbReference type="EMBL" id="MVX57845.1"/>
    </source>
</evidence>
<dbReference type="Proteomes" id="UP000472580">
    <property type="component" value="Unassembled WGS sequence"/>
</dbReference>
<accession>A0A6L6YJD2</accession>
<protein>
    <submittedName>
        <fullName evidence="1">Uncharacterized protein</fullName>
    </submittedName>
</protein>
<gene>
    <name evidence="1" type="ORF">E5987_11685</name>
</gene>
<dbReference type="AlphaFoldDB" id="A0A6L6YJD2"/>
<comment type="caution">
    <text evidence="1">The sequence shown here is derived from an EMBL/GenBank/DDBJ whole genome shotgun (WGS) entry which is preliminary data.</text>
</comment>
<dbReference type="EMBL" id="WSRP01000050">
    <property type="protein sequence ID" value="MVX57845.1"/>
    <property type="molecule type" value="Genomic_DNA"/>
</dbReference>
<name>A0A6L6YJD2_9BURK</name>
<reference evidence="1 2" key="1">
    <citation type="submission" date="2019-12" db="EMBL/GenBank/DDBJ databases">
        <title>Microbes associate with the intestines of laboratory mice.</title>
        <authorList>
            <person name="Navarre W."/>
            <person name="Wong E."/>
        </authorList>
    </citation>
    <scope>NUCLEOTIDE SEQUENCE [LARGE SCALE GENOMIC DNA]</scope>
    <source>
        <strain evidence="1 2">NM82_D38</strain>
    </source>
</reference>
<dbReference type="RefSeq" id="WP_160336260.1">
    <property type="nucleotide sequence ID" value="NZ_WSRP01000050.1"/>
</dbReference>
<evidence type="ECO:0000313" key="2">
    <source>
        <dbReference type="Proteomes" id="UP000472580"/>
    </source>
</evidence>
<keyword evidence="2" id="KW-1185">Reference proteome</keyword>
<proteinExistence type="predicted"/>